<protein>
    <recommendedName>
        <fullName evidence="6">EamA domain-containing protein</fullName>
    </recommendedName>
</protein>
<dbReference type="InterPro" id="IPR037185">
    <property type="entry name" value="EmrE-like"/>
</dbReference>
<comment type="subcellular location">
    <subcellularLocation>
        <location evidence="1">Membrane</location>
        <topology evidence="1">Multi-pass membrane protein</topology>
    </subcellularLocation>
</comment>
<evidence type="ECO:0000256" key="4">
    <source>
        <dbReference type="ARBA" id="ARBA00023136"/>
    </source>
</evidence>
<dbReference type="PANTHER" id="PTHR22911:SF6">
    <property type="entry name" value="SOLUTE CARRIER FAMILY 35 MEMBER G1"/>
    <property type="match status" value="1"/>
</dbReference>
<gene>
    <name evidence="7" type="ORF">CDAR_453701</name>
</gene>
<keyword evidence="4 5" id="KW-0472">Membrane</keyword>
<feature type="transmembrane region" description="Helical" evidence="5">
    <location>
        <begin position="92"/>
        <end position="113"/>
    </location>
</feature>
<dbReference type="InterPro" id="IPR000620">
    <property type="entry name" value="EamA_dom"/>
</dbReference>
<sequence length="239" mass="26380">MPSLQGLLLALVSGIFYALSAYFVKDMDNLTAGQIGVYLSCFLFVITLPQGVKLKKNVFGEKGDRLQLFVSGVAGTFSLILSFFAFKYLPLGVGSVTTNCSLFITTIASRIFLKEPCGIMQSITVALTFLGIFLNSGVLELLNGNHVEFSSLYLYGFMAGISCSLCVSGRYFVIRKLNHIPHTLFNFNHACVSVILTILFTIEFESFNVLQCGYQGFRIISMGVRQLHRANIINKSITM</sequence>
<dbReference type="EMBL" id="BPLQ01013604">
    <property type="protein sequence ID" value="GIY73355.1"/>
    <property type="molecule type" value="Genomic_DNA"/>
</dbReference>
<feature type="transmembrane region" description="Helical" evidence="5">
    <location>
        <begin position="125"/>
        <end position="142"/>
    </location>
</feature>
<reference evidence="7 8" key="1">
    <citation type="submission" date="2021-06" db="EMBL/GenBank/DDBJ databases">
        <title>Caerostris darwini draft genome.</title>
        <authorList>
            <person name="Kono N."/>
            <person name="Arakawa K."/>
        </authorList>
    </citation>
    <scope>NUCLEOTIDE SEQUENCE [LARGE SCALE GENOMIC DNA]</scope>
</reference>
<dbReference type="AlphaFoldDB" id="A0AAV4VTX7"/>
<dbReference type="Pfam" id="PF00892">
    <property type="entry name" value="EamA"/>
    <property type="match status" value="1"/>
</dbReference>
<accession>A0AAV4VTX7</accession>
<feature type="transmembrane region" description="Helical" evidence="5">
    <location>
        <begin position="185"/>
        <end position="202"/>
    </location>
</feature>
<comment type="caution">
    <text evidence="7">The sequence shown here is derived from an EMBL/GenBank/DDBJ whole genome shotgun (WGS) entry which is preliminary data.</text>
</comment>
<evidence type="ECO:0000256" key="1">
    <source>
        <dbReference type="ARBA" id="ARBA00004141"/>
    </source>
</evidence>
<name>A0AAV4VTX7_9ARAC</name>
<dbReference type="PANTHER" id="PTHR22911">
    <property type="entry name" value="ACYL-MALONYL CONDENSING ENZYME-RELATED"/>
    <property type="match status" value="1"/>
</dbReference>
<feature type="domain" description="EamA" evidence="6">
    <location>
        <begin position="6"/>
        <end position="136"/>
    </location>
</feature>
<evidence type="ECO:0000256" key="5">
    <source>
        <dbReference type="SAM" id="Phobius"/>
    </source>
</evidence>
<dbReference type="GO" id="GO:0016020">
    <property type="term" value="C:membrane"/>
    <property type="evidence" value="ECO:0007669"/>
    <property type="project" value="UniProtKB-SubCell"/>
</dbReference>
<feature type="transmembrane region" description="Helical" evidence="5">
    <location>
        <begin position="30"/>
        <end position="48"/>
    </location>
</feature>
<evidence type="ECO:0000313" key="7">
    <source>
        <dbReference type="EMBL" id="GIY73355.1"/>
    </source>
</evidence>
<keyword evidence="8" id="KW-1185">Reference proteome</keyword>
<evidence type="ECO:0000313" key="8">
    <source>
        <dbReference type="Proteomes" id="UP001054837"/>
    </source>
</evidence>
<dbReference type="Proteomes" id="UP001054837">
    <property type="component" value="Unassembled WGS sequence"/>
</dbReference>
<evidence type="ECO:0000256" key="2">
    <source>
        <dbReference type="ARBA" id="ARBA00022692"/>
    </source>
</evidence>
<evidence type="ECO:0000256" key="3">
    <source>
        <dbReference type="ARBA" id="ARBA00022989"/>
    </source>
</evidence>
<keyword evidence="3 5" id="KW-1133">Transmembrane helix</keyword>
<feature type="transmembrane region" description="Helical" evidence="5">
    <location>
        <begin position="68"/>
        <end position="86"/>
    </location>
</feature>
<organism evidence="7 8">
    <name type="scientific">Caerostris darwini</name>
    <dbReference type="NCBI Taxonomy" id="1538125"/>
    <lineage>
        <taxon>Eukaryota</taxon>
        <taxon>Metazoa</taxon>
        <taxon>Ecdysozoa</taxon>
        <taxon>Arthropoda</taxon>
        <taxon>Chelicerata</taxon>
        <taxon>Arachnida</taxon>
        <taxon>Araneae</taxon>
        <taxon>Araneomorphae</taxon>
        <taxon>Entelegynae</taxon>
        <taxon>Araneoidea</taxon>
        <taxon>Araneidae</taxon>
        <taxon>Caerostris</taxon>
    </lineage>
</organism>
<dbReference type="SUPFAM" id="SSF103481">
    <property type="entry name" value="Multidrug resistance efflux transporter EmrE"/>
    <property type="match status" value="1"/>
</dbReference>
<proteinExistence type="predicted"/>
<keyword evidence="2 5" id="KW-0812">Transmembrane</keyword>
<feature type="transmembrane region" description="Helical" evidence="5">
    <location>
        <begin position="154"/>
        <end position="173"/>
    </location>
</feature>
<evidence type="ECO:0000259" key="6">
    <source>
        <dbReference type="Pfam" id="PF00892"/>
    </source>
</evidence>